<dbReference type="Proteomes" id="UP000192478">
    <property type="component" value="Chromosome"/>
</dbReference>
<reference evidence="2 4" key="1">
    <citation type="submission" date="2016-10" db="EMBL/GenBank/DDBJ databases">
        <title>Complete Genome Sequence of Acetogen Clostridium formicoaceticum ATCC 27076.</title>
        <authorList>
            <person name="Bao T."/>
            <person name="Cheng C."/>
            <person name="Zhao J."/>
            <person name="Yang S.-T."/>
            <person name="Wang J."/>
            <person name="Wang M."/>
        </authorList>
    </citation>
    <scope>NUCLEOTIDE SEQUENCE [LARGE SCALE GENOMIC DNA]</scope>
    <source>
        <strain evidence="2 4">ATCC 27076</strain>
    </source>
</reference>
<accession>A0AAC9RPZ8</accession>
<dbReference type="RefSeq" id="WP_070963670.1">
    <property type="nucleotide sequence ID" value="NZ_CP017603.1"/>
</dbReference>
<dbReference type="EMBL" id="CP020559">
    <property type="protein sequence ID" value="ARE89133.1"/>
    <property type="molecule type" value="Genomic_DNA"/>
</dbReference>
<dbReference type="Proteomes" id="UP000177894">
    <property type="component" value="Chromosome"/>
</dbReference>
<keyword evidence="4" id="KW-1185">Reference proteome</keyword>
<dbReference type="AlphaFoldDB" id="A0AAC9RPZ8"/>
<sequence>MPKPDDHIHELVQIKIKAAMLTKDTIEKAIQWYLFNKTEKDKFKVTVGKTDMNTLNATEKTVKFLPIEIDRELMKLYSKEFKKYSIHFAVEKQSKGNYMIAFAGRNMETVEHAMKKVVEEVARIQKEKEKSGIGKIKEYNEAVHSQAKESTKERERKKVKDRSR</sequence>
<proteinExistence type="predicted"/>
<evidence type="ECO:0000313" key="4">
    <source>
        <dbReference type="Proteomes" id="UP000177894"/>
    </source>
</evidence>
<dbReference type="Pfam" id="PF12687">
    <property type="entry name" value="DUF3801"/>
    <property type="match status" value="1"/>
</dbReference>
<dbReference type="InterPro" id="IPR024234">
    <property type="entry name" value="DUF3801"/>
</dbReference>
<evidence type="ECO:0000313" key="2">
    <source>
        <dbReference type="EMBL" id="AOY74746.1"/>
    </source>
</evidence>
<evidence type="ECO:0000313" key="3">
    <source>
        <dbReference type="EMBL" id="ARE89133.1"/>
    </source>
</evidence>
<feature type="region of interest" description="Disordered" evidence="1">
    <location>
        <begin position="135"/>
        <end position="164"/>
    </location>
</feature>
<gene>
    <name evidence="2" type="ORF">BJL90_01515</name>
    <name evidence="3" type="ORF">CLFO_35390</name>
</gene>
<dbReference type="EMBL" id="CP017603">
    <property type="protein sequence ID" value="AOY74746.1"/>
    <property type="molecule type" value="Genomic_DNA"/>
</dbReference>
<dbReference type="KEGG" id="cfm:BJL90_01515"/>
<evidence type="ECO:0000313" key="5">
    <source>
        <dbReference type="Proteomes" id="UP000192478"/>
    </source>
</evidence>
<evidence type="ECO:0008006" key="6">
    <source>
        <dbReference type="Google" id="ProtNLM"/>
    </source>
</evidence>
<evidence type="ECO:0000256" key="1">
    <source>
        <dbReference type="SAM" id="MobiDB-lite"/>
    </source>
</evidence>
<reference evidence="3 5" key="2">
    <citation type="submission" date="2017-03" db="EMBL/GenBank/DDBJ databases">
        <title>Complete sequence of Clostridium formicaceticum DSM 92.</title>
        <authorList>
            <person name="Poehlein A."/>
            <person name="Karl M."/>
            <person name="Bengelsdorf F.R."/>
            <person name="Duerre P."/>
            <person name="Daniel R."/>
        </authorList>
    </citation>
    <scope>NUCLEOTIDE SEQUENCE [LARGE SCALE GENOMIC DNA]</scope>
    <source>
        <strain evidence="3 5">DSM 92</strain>
    </source>
</reference>
<name>A0AAC9RPZ8_9CLOT</name>
<protein>
    <recommendedName>
        <fullName evidence="6">PcfB family protein</fullName>
    </recommendedName>
</protein>
<organism evidence="3 5">
    <name type="scientific">Clostridium formicaceticum</name>
    <dbReference type="NCBI Taxonomy" id="1497"/>
    <lineage>
        <taxon>Bacteria</taxon>
        <taxon>Bacillati</taxon>
        <taxon>Bacillota</taxon>
        <taxon>Clostridia</taxon>
        <taxon>Eubacteriales</taxon>
        <taxon>Clostridiaceae</taxon>
        <taxon>Clostridium</taxon>
    </lineage>
</organism>